<organism evidence="8 9">
    <name type="scientific">Limnobacter parvus</name>
    <dbReference type="NCBI Taxonomy" id="2939690"/>
    <lineage>
        <taxon>Bacteria</taxon>
        <taxon>Pseudomonadati</taxon>
        <taxon>Pseudomonadota</taxon>
        <taxon>Betaproteobacteria</taxon>
        <taxon>Burkholderiales</taxon>
        <taxon>Burkholderiaceae</taxon>
        <taxon>Limnobacter</taxon>
    </lineage>
</organism>
<protein>
    <submittedName>
        <fullName evidence="8">Methyl-accepting chemotaxis protein</fullName>
    </submittedName>
</protein>
<keyword evidence="3" id="KW-0807">Transducer</keyword>
<proteinExistence type="inferred from homology"/>
<dbReference type="Gene3D" id="1.10.287.950">
    <property type="entry name" value="Methyl-accepting chemotaxis protein"/>
    <property type="match status" value="1"/>
</dbReference>
<comment type="similarity">
    <text evidence="2">Belongs to the methyl-accepting chemotaxis (MCP) protein family.</text>
</comment>
<dbReference type="InterPro" id="IPR003660">
    <property type="entry name" value="HAMP_dom"/>
</dbReference>
<keyword evidence="4" id="KW-0175">Coiled coil</keyword>
<gene>
    <name evidence="8" type="ORF">NSP04_02100</name>
</gene>
<feature type="region of interest" description="Disordered" evidence="5">
    <location>
        <begin position="692"/>
        <end position="733"/>
    </location>
</feature>
<dbReference type="Pfam" id="PF13188">
    <property type="entry name" value="PAS_8"/>
    <property type="match status" value="1"/>
</dbReference>
<evidence type="ECO:0000259" key="6">
    <source>
        <dbReference type="PROSITE" id="PS50111"/>
    </source>
</evidence>
<dbReference type="SUPFAM" id="SSF58104">
    <property type="entry name" value="Methyl-accepting chemotaxis protein (MCP) signaling domain"/>
    <property type="match status" value="1"/>
</dbReference>
<dbReference type="RefSeq" id="WP_257510690.1">
    <property type="nucleotide sequence ID" value="NZ_JANKHG010000005.1"/>
</dbReference>
<dbReference type="PANTHER" id="PTHR43531:SF11">
    <property type="entry name" value="METHYL-ACCEPTING CHEMOTAXIS PROTEIN 3"/>
    <property type="match status" value="1"/>
</dbReference>
<dbReference type="Pfam" id="PF00015">
    <property type="entry name" value="MCPsignal"/>
    <property type="match status" value="1"/>
</dbReference>
<evidence type="ECO:0000259" key="7">
    <source>
        <dbReference type="PROSITE" id="PS50885"/>
    </source>
</evidence>
<dbReference type="InterPro" id="IPR004089">
    <property type="entry name" value="MCPsignal_dom"/>
</dbReference>
<evidence type="ECO:0000256" key="3">
    <source>
        <dbReference type="PROSITE-ProRule" id="PRU00284"/>
    </source>
</evidence>
<keyword evidence="1" id="KW-0145">Chemotaxis</keyword>
<dbReference type="InterPro" id="IPR000014">
    <property type="entry name" value="PAS"/>
</dbReference>
<evidence type="ECO:0000313" key="8">
    <source>
        <dbReference type="EMBL" id="MCR2745437.1"/>
    </source>
</evidence>
<dbReference type="EMBL" id="JANKHG010000005">
    <property type="protein sequence ID" value="MCR2745437.1"/>
    <property type="molecule type" value="Genomic_DNA"/>
</dbReference>
<reference evidence="8" key="1">
    <citation type="submission" date="2022-07" db="EMBL/GenBank/DDBJ databases">
        <authorList>
            <person name="Xamxidin M."/>
        </authorList>
    </citation>
    <scope>NUCLEOTIDE SEQUENCE</scope>
    <source>
        <strain evidence="8">YS8-69</strain>
    </source>
</reference>
<feature type="domain" description="HAMP" evidence="7">
    <location>
        <begin position="408"/>
        <end position="460"/>
    </location>
</feature>
<comment type="caution">
    <text evidence="8">The sequence shown here is derived from an EMBL/GenBank/DDBJ whole genome shotgun (WGS) entry which is preliminary data.</text>
</comment>
<dbReference type="Proteomes" id="UP001165267">
    <property type="component" value="Unassembled WGS sequence"/>
</dbReference>
<name>A0ABT1XDT7_9BURK</name>
<evidence type="ECO:0000256" key="2">
    <source>
        <dbReference type="ARBA" id="ARBA00029447"/>
    </source>
</evidence>
<dbReference type="PROSITE" id="PS50885">
    <property type="entry name" value="HAMP"/>
    <property type="match status" value="1"/>
</dbReference>
<accession>A0ABT1XDT7</accession>
<evidence type="ECO:0000313" key="9">
    <source>
        <dbReference type="Proteomes" id="UP001165267"/>
    </source>
</evidence>
<evidence type="ECO:0000256" key="4">
    <source>
        <dbReference type="SAM" id="Coils"/>
    </source>
</evidence>
<evidence type="ECO:0000256" key="1">
    <source>
        <dbReference type="ARBA" id="ARBA00022500"/>
    </source>
</evidence>
<keyword evidence="9" id="KW-1185">Reference proteome</keyword>
<dbReference type="Pfam" id="PF18947">
    <property type="entry name" value="HAMP_2"/>
    <property type="match status" value="1"/>
</dbReference>
<dbReference type="Gene3D" id="3.30.450.20">
    <property type="entry name" value="PAS domain"/>
    <property type="match status" value="2"/>
</dbReference>
<sequence>MGAFDFLKSGQLATVADSLEVEISSLKTNLEKPLQALPTKDLSGDVLSVVTKINEMIANVNERSRKIEETAVRSIHQLWKKETLKGTADELPTVIRDAMKKLEAETMFAQRQVQALESVATNVMIADADYNIVYVNNSLSKMLVEAETDIKKDLPQFDARKILGANIDSFHKVPSHQRGMLARLRDSYSTNLTIGERHFNLLVTPVFDASGIRVGTVVEWKDRTGEVAMAKREEERAEKERKTALENLAIRIALDSVTTNVMIADNQNHITYLNNSLNTMMTRNEDMIRKSLPNFNVRKLIGANIDVFHKNPAHQRGMLSALNSPLRTGIKVGDLSFRLIASPVINEEGERLGTVVEWSDRTAEVAIENEISGIVGRASDGDFSDRIREDDKDGFLKILAQNVNGLLTTTSVGLEDVGRVLKLLASGNMTQKITADYKGLFGEVKDDVNTTIDRLSDVIQEVRGNASSLTNAAREISKTSQSLSQGASSQAAGVEEVSASIEEMAGSIKQNSENSRVTDQIATKAAEEAKEGGRAVSETVNAMKAIADKIGIVDDIAYQTNLLALNAAIEAARAGEHGKGFAVVAAEVRKLAERSQVAAQEIGDLASSSVKQAERAGSLLQEMVPAINRTSDLVQEITAASNEQTNGVAQINQAMMNLNQQTQQNAAASEELAATAEEMSGQASMLNSAMSFFDTGSGRTTNSRGASHTERKPAAMKTSSKGSVDGFDSFDEF</sequence>
<dbReference type="InterPro" id="IPR051310">
    <property type="entry name" value="MCP_chemotaxis"/>
</dbReference>
<dbReference type="CDD" id="cd11386">
    <property type="entry name" value="MCP_signal"/>
    <property type="match status" value="1"/>
</dbReference>
<feature type="compositionally biased region" description="Polar residues" evidence="5">
    <location>
        <begin position="697"/>
        <end position="706"/>
    </location>
</feature>
<dbReference type="PRINTS" id="PR00260">
    <property type="entry name" value="CHEMTRNSDUCR"/>
</dbReference>
<dbReference type="PROSITE" id="PS50111">
    <property type="entry name" value="CHEMOTAXIS_TRANSDUC_2"/>
    <property type="match status" value="1"/>
</dbReference>
<evidence type="ECO:0000256" key="5">
    <source>
        <dbReference type="SAM" id="MobiDB-lite"/>
    </source>
</evidence>
<dbReference type="PANTHER" id="PTHR43531">
    <property type="entry name" value="PROTEIN ICFG"/>
    <property type="match status" value="1"/>
</dbReference>
<dbReference type="SMART" id="SM00283">
    <property type="entry name" value="MA"/>
    <property type="match status" value="1"/>
</dbReference>
<feature type="coiled-coil region" evidence="4">
    <location>
        <begin position="651"/>
        <end position="679"/>
    </location>
</feature>
<dbReference type="InterPro" id="IPR004090">
    <property type="entry name" value="Chemotax_Me-accpt_rcpt"/>
</dbReference>
<feature type="domain" description="Methyl-accepting transducer" evidence="6">
    <location>
        <begin position="465"/>
        <end position="680"/>
    </location>
</feature>